<dbReference type="Pfam" id="PF17763">
    <property type="entry name" value="Asparaginase_C"/>
    <property type="match status" value="1"/>
</dbReference>
<comment type="similarity">
    <text evidence="5 8">Belongs to the asparaginase 1 family. GatD subfamily.</text>
</comment>
<dbReference type="RefSeq" id="WP_176787945.1">
    <property type="nucleotide sequence ID" value="NZ_JABXWR010000001.1"/>
</dbReference>
<gene>
    <name evidence="5 11" type="primary">gatD</name>
    <name evidence="11" type="ORF">HWN36_02650</name>
</gene>
<accession>A0A7K4HLU0</accession>
<dbReference type="Gene3D" id="3.40.50.1170">
    <property type="entry name" value="L-asparaginase, N-terminal domain"/>
    <property type="match status" value="1"/>
</dbReference>
<dbReference type="InterPro" id="IPR036152">
    <property type="entry name" value="Asp/glu_Ase-like_sf"/>
</dbReference>
<dbReference type="InterPro" id="IPR020827">
    <property type="entry name" value="Asparaginase/glutaminase_AS1"/>
</dbReference>
<dbReference type="PROSITE" id="PS00144">
    <property type="entry name" value="ASN_GLN_ASE_1"/>
    <property type="match status" value="1"/>
</dbReference>
<feature type="active site" evidence="5 6">
    <location>
        <position position="83"/>
    </location>
</feature>
<dbReference type="GO" id="GO:0005524">
    <property type="term" value="F:ATP binding"/>
    <property type="evidence" value="ECO:0007669"/>
    <property type="project" value="UniProtKB-KW"/>
</dbReference>
<evidence type="ECO:0000313" key="12">
    <source>
        <dbReference type="Proteomes" id="UP000570823"/>
    </source>
</evidence>
<dbReference type="OrthoDB" id="371959at2157"/>
<dbReference type="GO" id="GO:0006520">
    <property type="term" value="P:amino acid metabolic process"/>
    <property type="evidence" value="ECO:0007669"/>
    <property type="project" value="InterPro"/>
</dbReference>
<feature type="active site" evidence="5">
    <location>
        <position position="236"/>
    </location>
</feature>
<dbReference type="InterPro" id="IPR040919">
    <property type="entry name" value="Asparaginase_C"/>
</dbReference>
<dbReference type="PIRSF" id="PIRSF500175">
    <property type="entry name" value="Glu_ADT_D"/>
    <property type="match status" value="1"/>
</dbReference>
<dbReference type="EC" id="6.3.5.-" evidence="5 8"/>
<protein>
    <recommendedName>
        <fullName evidence="5 8">Glutamyl-tRNA(Gln) amidotransferase subunit D</fullName>
        <shortName evidence="5">Glu-ADT subunit D</shortName>
        <ecNumber evidence="5 8">6.3.5.-</ecNumber>
    </recommendedName>
</protein>
<dbReference type="Gene3D" id="2.30.30.520">
    <property type="match status" value="1"/>
</dbReference>
<dbReference type="GO" id="GO:0050567">
    <property type="term" value="F:glutaminyl-tRNA synthase (glutamine-hydrolyzing) activity"/>
    <property type="evidence" value="ECO:0007669"/>
    <property type="project" value="UniProtKB-UniRule"/>
</dbReference>
<keyword evidence="1 5" id="KW-0436">Ligase</keyword>
<feature type="active site" evidence="5">
    <location>
        <position position="160"/>
    </location>
</feature>
<dbReference type="InterPro" id="IPR006034">
    <property type="entry name" value="Asparaginase/glutaminase-like"/>
</dbReference>
<dbReference type="PIRSF" id="PIRSF001220">
    <property type="entry name" value="L-ASNase_gatD"/>
    <property type="match status" value="1"/>
</dbReference>
<comment type="function">
    <text evidence="5 8">Allows the formation of correctly charged Gln-tRNA(Gln) through the transamidation of misacylated Glu-tRNA(Gln) in organisms which lack glutaminyl-tRNA synthetase. The reaction takes place in the presence of glutamine and ATP through an activated gamma-phospho-Glu-tRNA(Gln). The GatDE system is specific for glutamate and does not act on aspartate.</text>
</comment>
<dbReference type="GO" id="GO:0004067">
    <property type="term" value="F:asparaginase activity"/>
    <property type="evidence" value="ECO:0007669"/>
    <property type="project" value="UniProtKB-UniRule"/>
</dbReference>
<dbReference type="PANTHER" id="PTHR11707">
    <property type="entry name" value="L-ASPARAGINASE"/>
    <property type="match status" value="1"/>
</dbReference>
<dbReference type="InterPro" id="IPR006033">
    <property type="entry name" value="AsnA_fam"/>
</dbReference>
<dbReference type="NCBIfam" id="TIGR02153">
    <property type="entry name" value="gatD_arch"/>
    <property type="match status" value="1"/>
</dbReference>
<dbReference type="SMART" id="SM00870">
    <property type="entry name" value="Asparaginase"/>
    <property type="match status" value="1"/>
</dbReference>
<dbReference type="HAMAP" id="MF_00586">
    <property type="entry name" value="GatD"/>
    <property type="match status" value="1"/>
</dbReference>
<dbReference type="GO" id="GO:0016740">
    <property type="term" value="F:transferase activity"/>
    <property type="evidence" value="ECO:0007669"/>
    <property type="project" value="UniProtKB-KW"/>
</dbReference>
<dbReference type="InterPro" id="IPR027473">
    <property type="entry name" value="L-asparaginase_C"/>
</dbReference>
<proteinExistence type="inferred from homology"/>
<comment type="subunit">
    <text evidence="5 8">Heterodimer of GatD and GatE.</text>
</comment>
<dbReference type="PRINTS" id="PR00139">
    <property type="entry name" value="ASNGLNASE"/>
</dbReference>
<comment type="caution">
    <text evidence="11">The sequence shown here is derived from an EMBL/GenBank/DDBJ whole genome shotgun (WGS) entry which is preliminary data.</text>
</comment>
<evidence type="ECO:0000313" key="11">
    <source>
        <dbReference type="EMBL" id="NVO66231.1"/>
    </source>
</evidence>
<reference evidence="11 12" key="1">
    <citation type="submission" date="2020-06" db="EMBL/GenBank/DDBJ databases">
        <title>Methanofollis fontis sp. nov., a methanogen isolated from marine sediments near a cold seep at Four-Way Closure Ridge offshore southwestern Taiwan.</title>
        <authorList>
            <person name="Chen S.-C."/>
            <person name="Teng N.-H."/>
            <person name="Lin Y.-S."/>
            <person name="Lai M.-C."/>
            <person name="Chen H.-H."/>
            <person name="Wang C.-C."/>
        </authorList>
    </citation>
    <scope>NUCLEOTIDE SEQUENCE [LARGE SCALE GENOMIC DNA]</scope>
    <source>
        <strain evidence="11 12">DSM 2702</strain>
    </source>
</reference>
<evidence type="ECO:0000256" key="1">
    <source>
        <dbReference type="ARBA" id="ARBA00022598"/>
    </source>
</evidence>
<dbReference type="NCBIfam" id="NF003217">
    <property type="entry name" value="PRK04183.1"/>
    <property type="match status" value="1"/>
</dbReference>
<keyword evidence="2 5" id="KW-0547">Nucleotide-binding</keyword>
<dbReference type="Proteomes" id="UP000570823">
    <property type="component" value="Unassembled WGS sequence"/>
</dbReference>
<evidence type="ECO:0000256" key="7">
    <source>
        <dbReference type="PROSITE-ProRule" id="PRU10100"/>
    </source>
</evidence>
<feature type="domain" description="L-asparaginase N-terminal" evidence="9">
    <location>
        <begin position="76"/>
        <end position="257"/>
    </location>
</feature>
<evidence type="ECO:0000256" key="6">
    <source>
        <dbReference type="PROSITE-ProRule" id="PRU10099"/>
    </source>
</evidence>
<dbReference type="PROSITE" id="PS00917">
    <property type="entry name" value="ASN_GLN_ASE_2"/>
    <property type="match status" value="1"/>
</dbReference>
<dbReference type="InterPro" id="IPR027475">
    <property type="entry name" value="Asparaginase/glutaminase_AS2"/>
</dbReference>
<dbReference type="SUPFAM" id="SSF53774">
    <property type="entry name" value="Glutaminase/Asparaginase"/>
    <property type="match status" value="1"/>
</dbReference>
<sequence>MSEAFSTGDIVAASCRGHPVEGIYITDRDGMAVLKLGSGYNIGVDPATCTLVRKNGGTAVPTPVAVEQDESLPGFAIISTGGTIASKIDYRTGAVTSQFTADDILRAIPGLSSIGRYRAEVLATILSENMTPAIWQDLARSIHAAVRGGARGVIVTHGTDTMAYSASAVSYMLETPVPVVFVGSQRSADRPSSDNIMNAMCAAAAAGSDLGEVAVAMHATTNDDYCALHRGTRVRKMHTSRRDAFQSHDMAPIGRVDFPSLAVTLSDDAVRRGASALALRDRLEERCGLLAFYPGMAAEIVRAYEGYRGLVIAGTGLGHVSTGCIGAVRDLIDAGTTVVMTSQCLHGRVCDRVYDTGRDLLAAGVVEGEDMLPEAALTKLMWVLGNESDPEEVRRLMATDLKGEIRRRSEHGL</sequence>
<dbReference type="Gene3D" id="3.40.50.40">
    <property type="match status" value="1"/>
</dbReference>
<keyword evidence="4 5" id="KW-0648">Protein biosynthesis</keyword>
<keyword evidence="3 5" id="KW-0067">ATP-binding</keyword>
<comment type="catalytic activity">
    <reaction evidence="5 8">
        <text>L-glutamyl-tRNA(Gln) + L-glutamine + ATP + H2O = L-glutaminyl-tRNA(Gln) + L-glutamate + ADP + phosphate + H(+)</text>
        <dbReference type="Rhea" id="RHEA:17521"/>
        <dbReference type="Rhea" id="RHEA-COMP:9681"/>
        <dbReference type="Rhea" id="RHEA-COMP:9684"/>
        <dbReference type="ChEBI" id="CHEBI:15377"/>
        <dbReference type="ChEBI" id="CHEBI:15378"/>
        <dbReference type="ChEBI" id="CHEBI:29985"/>
        <dbReference type="ChEBI" id="CHEBI:30616"/>
        <dbReference type="ChEBI" id="CHEBI:43474"/>
        <dbReference type="ChEBI" id="CHEBI:58359"/>
        <dbReference type="ChEBI" id="CHEBI:78520"/>
        <dbReference type="ChEBI" id="CHEBI:78521"/>
        <dbReference type="ChEBI" id="CHEBI:456216"/>
    </reaction>
</comment>
<dbReference type="SUPFAM" id="SSF141300">
    <property type="entry name" value="GatD N-terminal domain-like"/>
    <property type="match status" value="1"/>
</dbReference>
<dbReference type="Pfam" id="PF00710">
    <property type="entry name" value="Asparaginase"/>
    <property type="match status" value="1"/>
</dbReference>
<dbReference type="EMBL" id="JABXWR010000001">
    <property type="protein sequence ID" value="NVO66231.1"/>
    <property type="molecule type" value="Genomic_DNA"/>
</dbReference>
<dbReference type="PANTHER" id="PTHR11707:SF28">
    <property type="entry name" value="60 KDA LYSOPHOSPHOLIPASE"/>
    <property type="match status" value="1"/>
</dbReference>
<evidence type="ECO:0000259" key="10">
    <source>
        <dbReference type="Pfam" id="PF17763"/>
    </source>
</evidence>
<feature type="domain" description="Asparaginase/glutaminase C-terminal" evidence="10">
    <location>
        <begin position="289"/>
        <end position="397"/>
    </location>
</feature>
<dbReference type="PROSITE" id="PS51732">
    <property type="entry name" value="ASN_GLN_ASE_3"/>
    <property type="match status" value="1"/>
</dbReference>
<dbReference type="InterPro" id="IPR037222">
    <property type="entry name" value="GatD_N_sf"/>
</dbReference>
<dbReference type="InterPro" id="IPR037152">
    <property type="entry name" value="L-asparaginase_N_sf"/>
</dbReference>
<evidence type="ECO:0000256" key="8">
    <source>
        <dbReference type="RuleBase" id="RU004457"/>
    </source>
</evidence>
<evidence type="ECO:0000256" key="2">
    <source>
        <dbReference type="ARBA" id="ARBA00022741"/>
    </source>
</evidence>
<organism evidence="11 12">
    <name type="scientific">Methanofollis tationis</name>
    <dbReference type="NCBI Taxonomy" id="81417"/>
    <lineage>
        <taxon>Archaea</taxon>
        <taxon>Methanobacteriati</taxon>
        <taxon>Methanobacteriota</taxon>
        <taxon>Stenosarchaea group</taxon>
        <taxon>Methanomicrobia</taxon>
        <taxon>Methanomicrobiales</taxon>
        <taxon>Methanomicrobiaceae</taxon>
        <taxon>Methanofollis</taxon>
    </lineage>
</organism>
<dbReference type="GO" id="GO:0006412">
    <property type="term" value="P:translation"/>
    <property type="evidence" value="ECO:0007669"/>
    <property type="project" value="UniProtKB-UniRule"/>
</dbReference>
<dbReference type="GO" id="GO:0006450">
    <property type="term" value="P:regulation of translational fidelity"/>
    <property type="evidence" value="ECO:0007669"/>
    <property type="project" value="InterPro"/>
</dbReference>
<dbReference type="CDD" id="cd08962">
    <property type="entry name" value="GatD"/>
    <property type="match status" value="1"/>
</dbReference>
<keyword evidence="12" id="KW-1185">Reference proteome</keyword>
<evidence type="ECO:0000256" key="4">
    <source>
        <dbReference type="ARBA" id="ARBA00022917"/>
    </source>
</evidence>
<dbReference type="InterPro" id="IPR027474">
    <property type="entry name" value="L-asparaginase_N"/>
</dbReference>
<dbReference type="AlphaFoldDB" id="A0A7K4HLU0"/>
<feature type="active site" evidence="5 7">
    <location>
        <position position="159"/>
    </location>
</feature>
<keyword evidence="11" id="KW-0808">Transferase</keyword>
<dbReference type="InterPro" id="IPR011878">
    <property type="entry name" value="GatD"/>
</dbReference>
<evidence type="ECO:0000256" key="3">
    <source>
        <dbReference type="ARBA" id="ARBA00022840"/>
    </source>
</evidence>
<evidence type="ECO:0000256" key="5">
    <source>
        <dbReference type="HAMAP-Rule" id="MF_00586"/>
    </source>
</evidence>
<evidence type="ECO:0000259" key="9">
    <source>
        <dbReference type="Pfam" id="PF00710"/>
    </source>
</evidence>
<dbReference type="NCBIfam" id="TIGR00519">
    <property type="entry name" value="asnASE_I"/>
    <property type="match status" value="1"/>
</dbReference>
<name>A0A7K4HLU0_9EURY</name>